<evidence type="ECO:0000313" key="10">
    <source>
        <dbReference type="EMBL" id="MQA54471.1"/>
    </source>
</evidence>
<dbReference type="PANTHER" id="PTHR30026">
    <property type="entry name" value="OUTER MEMBRANE PROTEIN TOLC"/>
    <property type="match status" value="1"/>
</dbReference>
<reference evidence="10 11" key="1">
    <citation type="submission" date="2019-10" db="EMBL/GenBank/DDBJ databases">
        <title>Pseudomonas dajingensis sp. nov., isolated from the profound head ulcers of farmed Murray cod (Maccullochella peelii peelii).</title>
        <authorList>
            <person name="Liu Y."/>
        </authorList>
    </citation>
    <scope>NUCLEOTIDE SEQUENCE [LARGE SCALE GENOMIC DNA]</scope>
    <source>
        <strain evidence="10 11">MC042</strain>
    </source>
</reference>
<dbReference type="EMBL" id="WHUV01000002">
    <property type="protein sequence ID" value="MQA54471.1"/>
    <property type="molecule type" value="Genomic_DNA"/>
</dbReference>
<evidence type="ECO:0000256" key="8">
    <source>
        <dbReference type="SAM" id="MobiDB-lite"/>
    </source>
</evidence>
<evidence type="ECO:0000256" key="3">
    <source>
        <dbReference type="ARBA" id="ARBA00022448"/>
    </source>
</evidence>
<evidence type="ECO:0000256" key="7">
    <source>
        <dbReference type="ARBA" id="ARBA00023237"/>
    </source>
</evidence>
<keyword evidence="4" id="KW-1134">Transmembrane beta strand</keyword>
<evidence type="ECO:0000256" key="2">
    <source>
        <dbReference type="ARBA" id="ARBA00007613"/>
    </source>
</evidence>
<organism evidence="10 11">
    <name type="scientific">Pseudomonas piscis</name>
    <dbReference type="NCBI Taxonomy" id="2614538"/>
    <lineage>
        <taxon>Bacteria</taxon>
        <taxon>Pseudomonadati</taxon>
        <taxon>Pseudomonadota</taxon>
        <taxon>Gammaproteobacteria</taxon>
        <taxon>Pseudomonadales</taxon>
        <taxon>Pseudomonadaceae</taxon>
        <taxon>Pseudomonas</taxon>
    </lineage>
</organism>
<dbReference type="InterPro" id="IPR051906">
    <property type="entry name" value="TolC-like"/>
</dbReference>
<gene>
    <name evidence="10" type="ORF">GDH07_14235</name>
</gene>
<dbReference type="InterPro" id="IPR010130">
    <property type="entry name" value="T1SS_OMP_TolC"/>
</dbReference>
<evidence type="ECO:0000256" key="9">
    <source>
        <dbReference type="SAM" id="SignalP"/>
    </source>
</evidence>
<dbReference type="AlphaFoldDB" id="A0A7X1PLN7"/>
<dbReference type="GO" id="GO:1990281">
    <property type="term" value="C:efflux pump complex"/>
    <property type="evidence" value="ECO:0007669"/>
    <property type="project" value="TreeGrafter"/>
</dbReference>
<dbReference type="RefSeq" id="WP_152897951.1">
    <property type="nucleotide sequence ID" value="NZ_CP191492.1"/>
</dbReference>
<dbReference type="Proteomes" id="UP000486534">
    <property type="component" value="Unassembled WGS sequence"/>
</dbReference>
<dbReference type="GO" id="GO:0009279">
    <property type="term" value="C:cell outer membrane"/>
    <property type="evidence" value="ECO:0007669"/>
    <property type="project" value="UniProtKB-SubCell"/>
</dbReference>
<evidence type="ECO:0000313" key="11">
    <source>
        <dbReference type="Proteomes" id="UP000486534"/>
    </source>
</evidence>
<name>A0A7X1PLN7_9PSED</name>
<dbReference type="SUPFAM" id="SSF56954">
    <property type="entry name" value="Outer membrane efflux proteins (OEP)"/>
    <property type="match status" value="1"/>
</dbReference>
<dbReference type="Pfam" id="PF02321">
    <property type="entry name" value="OEP"/>
    <property type="match status" value="2"/>
</dbReference>
<feature type="region of interest" description="Disordered" evidence="8">
    <location>
        <begin position="77"/>
        <end position="99"/>
    </location>
</feature>
<evidence type="ECO:0000256" key="5">
    <source>
        <dbReference type="ARBA" id="ARBA00022692"/>
    </source>
</evidence>
<dbReference type="InterPro" id="IPR003423">
    <property type="entry name" value="OMP_efflux"/>
</dbReference>
<evidence type="ECO:0000256" key="6">
    <source>
        <dbReference type="ARBA" id="ARBA00023136"/>
    </source>
</evidence>
<feature type="signal peptide" evidence="9">
    <location>
        <begin position="1"/>
        <end position="25"/>
    </location>
</feature>
<keyword evidence="7" id="KW-0998">Cell outer membrane</keyword>
<proteinExistence type="inferred from homology"/>
<dbReference type="NCBIfam" id="TIGR01844">
    <property type="entry name" value="type_I_sec_TolC"/>
    <property type="match status" value="1"/>
</dbReference>
<keyword evidence="6" id="KW-0472">Membrane</keyword>
<keyword evidence="9" id="KW-0732">Signal</keyword>
<comment type="similarity">
    <text evidence="2">Belongs to the outer membrane factor (OMF) (TC 1.B.17) family.</text>
</comment>
<comment type="subcellular location">
    <subcellularLocation>
        <location evidence="1">Cell outer membrane</location>
    </subcellularLocation>
</comment>
<dbReference type="PANTHER" id="PTHR30026:SF20">
    <property type="entry name" value="OUTER MEMBRANE PROTEIN TOLC"/>
    <property type="match status" value="1"/>
</dbReference>
<dbReference type="Gene3D" id="1.20.1600.10">
    <property type="entry name" value="Outer membrane efflux proteins (OEP)"/>
    <property type="match status" value="1"/>
</dbReference>
<dbReference type="GO" id="GO:0015288">
    <property type="term" value="F:porin activity"/>
    <property type="evidence" value="ECO:0007669"/>
    <property type="project" value="TreeGrafter"/>
</dbReference>
<dbReference type="GO" id="GO:0015562">
    <property type="term" value="F:efflux transmembrane transporter activity"/>
    <property type="evidence" value="ECO:0007669"/>
    <property type="project" value="InterPro"/>
</dbReference>
<evidence type="ECO:0000256" key="1">
    <source>
        <dbReference type="ARBA" id="ARBA00004442"/>
    </source>
</evidence>
<keyword evidence="3" id="KW-0813">Transport</keyword>
<evidence type="ECO:0000256" key="4">
    <source>
        <dbReference type="ARBA" id="ARBA00022452"/>
    </source>
</evidence>
<accession>A0A7X1PLN7</accession>
<sequence length="453" mass="50942">MSRRMSKFSILAATLSLLVCQGAQAMGPFQVYELALRNDPVFLAAIKERDAGLENRIIGRAGLLPKLSYSYNKGHNNSKATYPAPRGGSQTDKRSYDSYGSSLTLQQPLLDYEAYANYRKGVAQALFADENFRSKSQELLVRVLDYYTKALFAQDQIDIALAKKKAFDQQFQQNRHLFEQGEGTRTDILEAESRYELATAEEIQARDEQDAALRELAALIGEPAIDVRDLDPLQEGFQSFALSPANYDSWHEMALSNNPMLASQRQRVEVARYEVERNRAGHLPRLSAYATSRQNESESGNTYNQRYDTNTVGIEISMPLYAGGGVSASTRQASRNMEQAEYELDGRTRETLIELRRQFSACLSGVNKLRAYQKALTSAEALVVSTKQSILGGERVNLDALNAEQQLYTTRRDLAQARYDYLMAWTKLHYYAGTLHEADLARVDEAFGQRPVP</sequence>
<keyword evidence="5" id="KW-0812">Transmembrane</keyword>
<protein>
    <submittedName>
        <fullName evidence="10">TolC family outer membrane protein</fullName>
    </submittedName>
</protein>
<comment type="caution">
    <text evidence="10">The sequence shown here is derived from an EMBL/GenBank/DDBJ whole genome shotgun (WGS) entry which is preliminary data.</text>
</comment>
<feature type="chain" id="PRO_5030712051" evidence="9">
    <location>
        <begin position="26"/>
        <end position="453"/>
    </location>
</feature>